<evidence type="ECO:0000313" key="1">
    <source>
        <dbReference type="EMBL" id="QCW82958.1"/>
    </source>
</evidence>
<gene>
    <name evidence="1" type="ORF">EQU24_12435</name>
</gene>
<dbReference type="KEGG" id="mbur:EQU24_12435"/>
<dbReference type="OrthoDB" id="598365at2"/>
<dbReference type="NCBIfam" id="TIGR03831">
    <property type="entry name" value="YgiT_finger"/>
    <property type="match status" value="1"/>
</dbReference>
<evidence type="ECO:0000313" key="2">
    <source>
        <dbReference type="Proteomes" id="UP000305881"/>
    </source>
</evidence>
<dbReference type="AlphaFoldDB" id="A0A4P9UNP6"/>
<dbReference type="RefSeq" id="WP_083877606.1">
    <property type="nucleotide sequence ID" value="NZ_CP035467.1"/>
</dbReference>
<dbReference type="InterPro" id="IPR022453">
    <property type="entry name" value="Znf_MqsA-type"/>
</dbReference>
<protein>
    <submittedName>
        <fullName evidence="1">YgiT-type zinc finger protein</fullName>
    </submittedName>
</protein>
<accession>A0A4P9UNP6</accession>
<dbReference type="Gene3D" id="3.10.20.860">
    <property type="match status" value="1"/>
</dbReference>
<name>A0A4P9UNP6_METBY</name>
<proteinExistence type="predicted"/>
<dbReference type="Proteomes" id="UP000305881">
    <property type="component" value="Chromosome"/>
</dbReference>
<dbReference type="EMBL" id="CP035467">
    <property type="protein sequence ID" value="QCW82958.1"/>
    <property type="molecule type" value="Genomic_DNA"/>
</dbReference>
<organism evidence="1 2">
    <name type="scientific">Methylotuvimicrobium buryatense</name>
    <name type="common">Methylomicrobium buryatense</name>
    <dbReference type="NCBI Taxonomy" id="95641"/>
    <lineage>
        <taxon>Bacteria</taxon>
        <taxon>Pseudomonadati</taxon>
        <taxon>Pseudomonadota</taxon>
        <taxon>Gammaproteobacteria</taxon>
        <taxon>Methylococcales</taxon>
        <taxon>Methylococcaceae</taxon>
        <taxon>Methylotuvimicrobium</taxon>
    </lineage>
</organism>
<keyword evidence="2" id="KW-1185">Reference proteome</keyword>
<reference evidence="2" key="1">
    <citation type="journal article" date="2019" name="J. Bacteriol.">
        <title>A Mutagenic Screen Identifies a TonB-Dependent Receptor Required for the Lanthanide Metal Switch in the Type I Methanotroph 'Methylotuvimicrobium buryatense' 5GB1C.</title>
        <authorList>
            <person name="Groom J.D."/>
            <person name="Ford S.M."/>
            <person name="Pesesky M.W."/>
            <person name="Lidstrom M.E."/>
        </authorList>
    </citation>
    <scope>NUCLEOTIDE SEQUENCE [LARGE SCALE GENOMIC DNA]</scope>
    <source>
        <strain evidence="2">5GB1C</strain>
    </source>
</reference>
<sequence>MIPFEKCPVCGGELETKPVEKLLRGGGNTLSFRVTAEVCRQCGERLYAVDVVRSFEEIRAKLQKQEFDHLKPLGRSFTVDNDWSNKAIQPSA</sequence>